<gene>
    <name evidence="2" type="ORF">GDO78_021186</name>
</gene>
<name>A0A8J6EHD4_ELECQ</name>
<evidence type="ECO:0000313" key="2">
    <source>
        <dbReference type="EMBL" id="KAG9469105.1"/>
    </source>
</evidence>
<evidence type="ECO:0000313" key="3">
    <source>
        <dbReference type="Proteomes" id="UP000770717"/>
    </source>
</evidence>
<reference evidence="2" key="1">
    <citation type="thesis" date="2020" institute="ProQuest LLC" country="789 East Eisenhower Parkway, Ann Arbor, MI, USA">
        <title>Comparative Genomics and Chromosome Evolution.</title>
        <authorList>
            <person name="Mudd A.B."/>
        </authorList>
    </citation>
    <scope>NUCLEOTIDE SEQUENCE</scope>
    <source>
        <strain evidence="2">HN-11 Male</strain>
        <tissue evidence="2">Kidney and liver</tissue>
    </source>
</reference>
<evidence type="ECO:0000256" key="1">
    <source>
        <dbReference type="SAM" id="Coils"/>
    </source>
</evidence>
<dbReference type="EMBL" id="WNTK01000618">
    <property type="protein sequence ID" value="KAG9469105.1"/>
    <property type="molecule type" value="Genomic_DNA"/>
</dbReference>
<dbReference type="Proteomes" id="UP000770717">
    <property type="component" value="Unassembled WGS sequence"/>
</dbReference>
<organism evidence="2 3">
    <name type="scientific">Eleutherodactylus coqui</name>
    <name type="common">Puerto Rican coqui</name>
    <dbReference type="NCBI Taxonomy" id="57060"/>
    <lineage>
        <taxon>Eukaryota</taxon>
        <taxon>Metazoa</taxon>
        <taxon>Chordata</taxon>
        <taxon>Craniata</taxon>
        <taxon>Vertebrata</taxon>
        <taxon>Euteleostomi</taxon>
        <taxon>Amphibia</taxon>
        <taxon>Batrachia</taxon>
        <taxon>Anura</taxon>
        <taxon>Neobatrachia</taxon>
        <taxon>Hyloidea</taxon>
        <taxon>Eleutherodactylidae</taxon>
        <taxon>Eleutherodactylinae</taxon>
        <taxon>Eleutherodactylus</taxon>
        <taxon>Eleutherodactylus</taxon>
    </lineage>
</organism>
<dbReference type="AlphaFoldDB" id="A0A8J6EHD4"/>
<proteinExistence type="predicted"/>
<protein>
    <submittedName>
        <fullName evidence="2">Uncharacterized protein</fullName>
    </submittedName>
</protein>
<keyword evidence="3" id="KW-1185">Reference proteome</keyword>
<sequence length="118" mass="13391">MEQAETLFREGVLSHLDQLETLSHNLAVKQERSLREAEALQEKREAILQLKKERDELRTKVTRQEEQIRALSVKAEGSRPRGPNTKKALLGLKLEGVTGMMEALWFTGTVRAADHICV</sequence>
<feature type="coiled-coil region" evidence="1">
    <location>
        <begin position="36"/>
        <end position="74"/>
    </location>
</feature>
<accession>A0A8J6EHD4</accession>
<comment type="caution">
    <text evidence="2">The sequence shown here is derived from an EMBL/GenBank/DDBJ whole genome shotgun (WGS) entry which is preliminary data.</text>
</comment>
<keyword evidence="1" id="KW-0175">Coiled coil</keyword>